<comment type="similarity">
    <text evidence="1">Belongs to the TMEM70 family.</text>
</comment>
<dbReference type="GeneID" id="115405543"/>
<protein>
    <recommendedName>
        <fullName evidence="5">Transmembrane protein 70</fullName>
    </recommendedName>
</protein>
<dbReference type="AlphaFoldDB" id="A0A672HRS3"/>
<reference evidence="3" key="3">
    <citation type="submission" date="2025-09" db="UniProtKB">
        <authorList>
            <consortium name="Ensembl"/>
        </authorList>
    </citation>
    <scope>IDENTIFICATION</scope>
</reference>
<keyword evidence="2" id="KW-0472">Membrane</keyword>
<dbReference type="FunCoup" id="A0A672HRS3">
    <property type="interactions" value="542"/>
</dbReference>
<name>A0A672HRS3_SALFA</name>
<dbReference type="OMA" id="DFVHLMG"/>
<dbReference type="RefSeq" id="XP_029971008.1">
    <property type="nucleotide sequence ID" value="XM_030115148.1"/>
</dbReference>
<feature type="transmembrane region" description="Helical" evidence="2">
    <location>
        <begin position="122"/>
        <end position="143"/>
    </location>
</feature>
<dbReference type="Pfam" id="PF06979">
    <property type="entry name" value="TMEM70"/>
    <property type="match status" value="1"/>
</dbReference>
<accession>A0A672HRS3</accession>
<gene>
    <name evidence="3" type="primary">tmem70</name>
</gene>
<organism evidence="3 4">
    <name type="scientific">Salarias fasciatus</name>
    <name type="common">Jewelled blenny</name>
    <name type="synonym">Blennius fasciatus</name>
    <dbReference type="NCBI Taxonomy" id="181472"/>
    <lineage>
        <taxon>Eukaryota</taxon>
        <taxon>Metazoa</taxon>
        <taxon>Chordata</taxon>
        <taxon>Craniata</taxon>
        <taxon>Vertebrata</taxon>
        <taxon>Euteleostomi</taxon>
        <taxon>Actinopterygii</taxon>
        <taxon>Neopterygii</taxon>
        <taxon>Teleostei</taxon>
        <taxon>Neoteleostei</taxon>
        <taxon>Acanthomorphata</taxon>
        <taxon>Ovalentaria</taxon>
        <taxon>Blenniimorphae</taxon>
        <taxon>Blenniiformes</taxon>
        <taxon>Blennioidei</taxon>
        <taxon>Blenniidae</taxon>
        <taxon>Salariinae</taxon>
        <taxon>Salarias</taxon>
    </lineage>
</organism>
<dbReference type="OrthoDB" id="156886at2759"/>
<evidence type="ECO:0000256" key="1">
    <source>
        <dbReference type="ARBA" id="ARBA00005280"/>
    </source>
</evidence>
<dbReference type="Proteomes" id="UP000472267">
    <property type="component" value="Chromosome 18"/>
</dbReference>
<keyword evidence="2" id="KW-1133">Transmembrane helix</keyword>
<evidence type="ECO:0008006" key="5">
    <source>
        <dbReference type="Google" id="ProtNLM"/>
    </source>
</evidence>
<reference evidence="3" key="1">
    <citation type="submission" date="2019-06" db="EMBL/GenBank/DDBJ databases">
        <authorList>
            <consortium name="Wellcome Sanger Institute Data Sharing"/>
        </authorList>
    </citation>
    <scope>NUCLEOTIDE SEQUENCE [LARGE SCALE GENOMIC DNA]</scope>
</reference>
<evidence type="ECO:0000313" key="4">
    <source>
        <dbReference type="Proteomes" id="UP000472267"/>
    </source>
</evidence>
<keyword evidence="4" id="KW-1185">Reference proteome</keyword>
<dbReference type="Ensembl" id="ENSSFAT00005032873.1">
    <property type="protein sequence ID" value="ENSSFAP00005031737.1"/>
    <property type="gene ID" value="ENSSFAG00005016091.1"/>
</dbReference>
<reference evidence="3" key="2">
    <citation type="submission" date="2025-08" db="UniProtKB">
        <authorList>
            <consortium name="Ensembl"/>
        </authorList>
    </citation>
    <scope>IDENTIFICATION</scope>
</reference>
<sequence>MFCTQLLHGLKHPCVSRSCANIQVAVLRHAAQHSVRSLTGVKPLRAWGRSPRTLKQPPVSLAARWLWSAAPPEGGNLIYTGSLGTAVRGVKLFSYGTSGTSLVLMPQILLKTGIGVDNVALQVAFCTLIGIFTFLTPLLLHLFTKGYVLRLYHHPDRDAYTAVTYSAFLTETRSVFHQSQVRIPAVSKMFTTFYGNNRAFLVNPDHFAFPHDYNHLMGYDKPFSFSQEDVDQPDRS</sequence>
<dbReference type="PANTHER" id="PTHR13281">
    <property type="entry name" value="TRANSMEMBRANE PROTEIN 70, MITOCHONDRIAL"/>
    <property type="match status" value="1"/>
</dbReference>
<proteinExistence type="inferred from homology"/>
<dbReference type="InterPro" id="IPR045325">
    <property type="entry name" value="TMEM70/TMEM186/TMEM223"/>
</dbReference>
<dbReference type="GO" id="GO:0031966">
    <property type="term" value="C:mitochondrial membrane"/>
    <property type="evidence" value="ECO:0007669"/>
    <property type="project" value="TreeGrafter"/>
</dbReference>
<evidence type="ECO:0000256" key="2">
    <source>
        <dbReference type="SAM" id="Phobius"/>
    </source>
</evidence>
<dbReference type="InterPro" id="IPR009724">
    <property type="entry name" value="TMEM70"/>
</dbReference>
<dbReference type="PANTHER" id="PTHR13281:SF0">
    <property type="entry name" value="TRANSMEMBRANE PROTEIN 70, MITOCHONDRIAL"/>
    <property type="match status" value="1"/>
</dbReference>
<keyword evidence="2" id="KW-0812">Transmembrane</keyword>
<evidence type="ECO:0000313" key="3">
    <source>
        <dbReference type="Ensembl" id="ENSSFAP00005031737.1"/>
    </source>
</evidence>
<dbReference type="CTD" id="54968"/>
<dbReference type="GO" id="GO:0033615">
    <property type="term" value="P:mitochondrial proton-transporting ATP synthase complex assembly"/>
    <property type="evidence" value="ECO:0007669"/>
    <property type="project" value="TreeGrafter"/>
</dbReference>
<dbReference type="InParanoid" id="A0A672HRS3"/>